<keyword evidence="3" id="KW-0732">Signal</keyword>
<dbReference type="RefSeq" id="XP_038065335.1">
    <property type="nucleotide sequence ID" value="XM_038209407.1"/>
</dbReference>
<evidence type="ECO:0000313" key="5">
    <source>
        <dbReference type="Proteomes" id="UP000887568"/>
    </source>
</evidence>
<dbReference type="EnsemblMetazoa" id="XM_038209408.1">
    <property type="protein sequence ID" value="XP_038065336.1"/>
    <property type="gene ID" value="LOC119735624"/>
</dbReference>
<organism evidence="4 5">
    <name type="scientific">Patiria miniata</name>
    <name type="common">Bat star</name>
    <name type="synonym">Asterina miniata</name>
    <dbReference type="NCBI Taxonomy" id="46514"/>
    <lineage>
        <taxon>Eukaryota</taxon>
        <taxon>Metazoa</taxon>
        <taxon>Echinodermata</taxon>
        <taxon>Eleutherozoa</taxon>
        <taxon>Asterozoa</taxon>
        <taxon>Asteroidea</taxon>
        <taxon>Valvatacea</taxon>
        <taxon>Valvatida</taxon>
        <taxon>Asterinidae</taxon>
        <taxon>Patiria</taxon>
    </lineage>
</organism>
<dbReference type="Proteomes" id="UP000887568">
    <property type="component" value="Unplaced"/>
</dbReference>
<evidence type="ECO:0008006" key="6">
    <source>
        <dbReference type="Google" id="ProtNLM"/>
    </source>
</evidence>
<feature type="signal peptide" evidence="3">
    <location>
        <begin position="1"/>
        <end position="29"/>
    </location>
</feature>
<evidence type="ECO:0000256" key="1">
    <source>
        <dbReference type="SAM" id="MobiDB-lite"/>
    </source>
</evidence>
<evidence type="ECO:0000313" key="4">
    <source>
        <dbReference type="EnsemblMetazoa" id="XP_038065336.1"/>
    </source>
</evidence>
<feature type="region of interest" description="Disordered" evidence="1">
    <location>
        <begin position="237"/>
        <end position="265"/>
    </location>
</feature>
<evidence type="ECO:0000256" key="3">
    <source>
        <dbReference type="SAM" id="SignalP"/>
    </source>
</evidence>
<keyword evidence="2" id="KW-1133">Transmembrane helix</keyword>
<proteinExistence type="predicted"/>
<feature type="chain" id="PRO_5038324124" description="Transmembrane protein" evidence="3">
    <location>
        <begin position="30"/>
        <end position="265"/>
    </location>
</feature>
<protein>
    <recommendedName>
        <fullName evidence="6">Transmembrane protein</fullName>
    </recommendedName>
</protein>
<name>A0A914APD5_PATMI</name>
<evidence type="ECO:0000256" key="2">
    <source>
        <dbReference type="SAM" id="Phobius"/>
    </source>
</evidence>
<dbReference type="RefSeq" id="XP_038065336.1">
    <property type="nucleotide sequence ID" value="XM_038209408.1"/>
</dbReference>
<keyword evidence="2" id="KW-0812">Transmembrane</keyword>
<keyword evidence="5" id="KW-1185">Reference proteome</keyword>
<dbReference type="GeneID" id="119735624"/>
<dbReference type="AlphaFoldDB" id="A0A914APD5"/>
<dbReference type="OrthoDB" id="10533533at2759"/>
<keyword evidence="2" id="KW-0472">Membrane</keyword>
<accession>A0A914APD5</accession>
<feature type="transmembrane region" description="Helical" evidence="2">
    <location>
        <begin position="157"/>
        <end position="180"/>
    </location>
</feature>
<dbReference type="EnsemblMetazoa" id="XM_038209407.1">
    <property type="protein sequence ID" value="XP_038065335.1"/>
    <property type="gene ID" value="LOC119735624"/>
</dbReference>
<reference evidence="4" key="1">
    <citation type="submission" date="2022-11" db="UniProtKB">
        <authorList>
            <consortium name="EnsemblMetazoa"/>
        </authorList>
    </citation>
    <scope>IDENTIFICATION</scope>
</reference>
<dbReference type="OMA" id="STAHYKG"/>
<sequence>MGRLHAPSIDAVMLASSVFALVTIHVAQATAVTTSSTPAKVKPSASYKAKPSSSTPTVLSLQERLEMLKKVLPDYGVFNQGTSMPFDESWKIDEWSAETVAPWLNPDGSFDSQFNPNVDADDFNIPTMKPFHFDFDDNDFHKHDDLFNANSSGMGSYTWITMAVVLVVFFKVTVIAVMIARRMRYRQHRVVVRSSNSNSVTVPSEFTSDQAHLVTPANIVYVDTVGAAPPPLPQMFTPPPYCESLLPNSQGGPTTPTEEPPPYSD</sequence>